<proteinExistence type="predicted"/>
<accession>A0A376DAD7</accession>
<feature type="signal peptide" evidence="1">
    <location>
        <begin position="1"/>
        <end position="30"/>
    </location>
</feature>
<keyword evidence="1" id="KW-0732">Signal</keyword>
<organism evidence="2 3">
    <name type="scientific">Edwardsiella hoshinae</name>
    <dbReference type="NCBI Taxonomy" id="93378"/>
    <lineage>
        <taxon>Bacteria</taxon>
        <taxon>Pseudomonadati</taxon>
        <taxon>Pseudomonadota</taxon>
        <taxon>Gammaproteobacteria</taxon>
        <taxon>Enterobacterales</taxon>
        <taxon>Hafniaceae</taxon>
        <taxon>Edwardsiella</taxon>
    </lineage>
</organism>
<feature type="chain" id="PRO_5016615570" description="Fimbrial protein" evidence="1">
    <location>
        <begin position="31"/>
        <end position="391"/>
    </location>
</feature>
<sequence>MFRLPQLRSLRLTVPGSLALLLTAPVPVPAAMEANLSVINRLVLPNQGNTWQHDASSSPGLLHLWDNYPDAYVYRVDQTGNVNAGKGAYRHSSLFTLTFTGTQYGRTFTLRGKLGRTRYRPNGYTGNYWPQFYANNGCQTVMPNLNQVWKGGHTFGFDPLNLAMDQDCVGQTPFFVWDRIGQVGPEGGPPERHVYLDLGTLLQSEAWRQLPVDLYQASTNLALEGWRATDTGYRFFDLPITVAIRKQAYFSGLQIPNTQVRFQVSYLHDKVYGSANTPLLLQGAFDPTFGRVRFSVHSTHNFQLQKQNSANSGSGQTTAGIAYQVELRDPSQRRYPLNEGMTAKAVITLENLNSVQQIPLELRFNFEQARNALTSGSYTDQLTLIAEVPFV</sequence>
<evidence type="ECO:0000313" key="3">
    <source>
        <dbReference type="Proteomes" id="UP000255248"/>
    </source>
</evidence>
<gene>
    <name evidence="2" type="ORF">NCTC12121_00985</name>
</gene>
<dbReference type="Proteomes" id="UP000255248">
    <property type="component" value="Unassembled WGS sequence"/>
</dbReference>
<dbReference type="EMBL" id="UFXZ01000001">
    <property type="protein sequence ID" value="STC85843.1"/>
    <property type="molecule type" value="Genomic_DNA"/>
</dbReference>
<evidence type="ECO:0000313" key="2">
    <source>
        <dbReference type="EMBL" id="STC85843.1"/>
    </source>
</evidence>
<dbReference type="AlphaFoldDB" id="A0A376DAD7"/>
<name>A0A376DAD7_9GAMM</name>
<reference evidence="2 3" key="1">
    <citation type="submission" date="2018-06" db="EMBL/GenBank/DDBJ databases">
        <authorList>
            <consortium name="Pathogen Informatics"/>
            <person name="Doyle S."/>
        </authorList>
    </citation>
    <scope>NUCLEOTIDE SEQUENCE [LARGE SCALE GENOMIC DNA]</scope>
    <source>
        <strain evidence="2 3">NCTC12121</strain>
    </source>
</reference>
<dbReference type="STRING" id="93378.A9798_04545"/>
<evidence type="ECO:0000256" key="1">
    <source>
        <dbReference type="SAM" id="SignalP"/>
    </source>
</evidence>
<protein>
    <recommendedName>
        <fullName evidence="4">Fimbrial protein</fullName>
    </recommendedName>
</protein>
<evidence type="ECO:0008006" key="4">
    <source>
        <dbReference type="Google" id="ProtNLM"/>
    </source>
</evidence>
<dbReference type="RefSeq" id="WP_024523258.1">
    <property type="nucleotide sequence ID" value="NZ_CP065626.1"/>
</dbReference>